<dbReference type="NCBIfam" id="NF041556">
    <property type="entry name" value="tannase_B"/>
    <property type="match status" value="1"/>
</dbReference>
<feature type="chain" id="PRO_5031395925" evidence="2">
    <location>
        <begin position="21"/>
        <end position="488"/>
    </location>
</feature>
<dbReference type="PANTHER" id="PTHR48081:SF9">
    <property type="entry name" value="CARBOXYLESTERASE"/>
    <property type="match status" value="1"/>
</dbReference>
<keyword evidence="2" id="KW-0732">Signal</keyword>
<dbReference type="InterPro" id="IPR049492">
    <property type="entry name" value="BD-FAE-like_dom"/>
</dbReference>
<evidence type="ECO:0000313" key="5">
    <source>
        <dbReference type="Proteomes" id="UP000462621"/>
    </source>
</evidence>
<feature type="signal peptide" evidence="2">
    <location>
        <begin position="1"/>
        <end position="20"/>
    </location>
</feature>
<comment type="caution">
    <text evidence="4">The sequence shown here is derived from an EMBL/GenBank/DDBJ whole genome shotgun (WGS) entry which is preliminary data.</text>
</comment>
<evidence type="ECO:0000256" key="2">
    <source>
        <dbReference type="SAM" id="SignalP"/>
    </source>
</evidence>
<dbReference type="Proteomes" id="UP000462621">
    <property type="component" value="Unassembled WGS sequence"/>
</dbReference>
<dbReference type="EMBL" id="WEKT01000002">
    <property type="protein sequence ID" value="MZI91929.1"/>
    <property type="molecule type" value="Genomic_DNA"/>
</dbReference>
<gene>
    <name evidence="4" type="ORF">F9817_01755</name>
</gene>
<proteinExistence type="predicted"/>
<evidence type="ECO:0000256" key="1">
    <source>
        <dbReference type="ARBA" id="ARBA00022801"/>
    </source>
</evidence>
<dbReference type="GO" id="GO:0016787">
    <property type="term" value="F:hydrolase activity"/>
    <property type="evidence" value="ECO:0007669"/>
    <property type="project" value="UniProtKB-KW"/>
</dbReference>
<dbReference type="InterPro" id="IPR029058">
    <property type="entry name" value="AB_hydrolase_fold"/>
</dbReference>
<dbReference type="InterPro" id="IPR050300">
    <property type="entry name" value="GDXG_lipolytic_enzyme"/>
</dbReference>
<keyword evidence="5" id="KW-1185">Reference proteome</keyword>
<protein>
    <submittedName>
        <fullName evidence="4">Alpha/beta hydrolase</fullName>
    </submittedName>
</protein>
<organism evidence="4 5">
    <name type="scientific">Vibrio eleionomae</name>
    <dbReference type="NCBI Taxonomy" id="2653505"/>
    <lineage>
        <taxon>Bacteria</taxon>
        <taxon>Pseudomonadati</taxon>
        <taxon>Pseudomonadota</taxon>
        <taxon>Gammaproteobacteria</taxon>
        <taxon>Vibrionales</taxon>
        <taxon>Vibrionaceae</taxon>
        <taxon>Vibrio</taxon>
    </lineage>
</organism>
<dbReference type="Gene3D" id="3.40.50.1820">
    <property type="entry name" value="alpha/beta hydrolase"/>
    <property type="match status" value="1"/>
</dbReference>
<dbReference type="InterPro" id="IPR048124">
    <property type="entry name" value="Tannase_B"/>
</dbReference>
<sequence length="488" mass="53413">MKINTLVTLSAIAVSLSVSAQNDLTFNQNIYTENSAKVNGQTVEFRAYEGIPYVKNPVDSKFQTLNIYVPEGYFKNHTISGYTIQTAPIFLPNGVGGYMPSRPLTPKIDEHSHSANALLLALQHGYVVASPGARGRTSQNSKGVYTGKAPAAIVDLKAAVRYLHFNDKSIPGDANKIISNGTSAGGALSALLGASGDQDIYDTYLEQLGAAPASDKIYAVSAFCPITDLDHADAAYEWQFNGYNDYKKMDISMLDYHIQRKETKGTLTKDQQIVSDALASQFPGYLNGLKLHDSNGNPLTLDKNGNGSFKKYVISLIQDSAQSALDNNRDLSQFKWLTITDGKVTNIDFDKYRTYAIRAKLPPAFDALDLSAGENELFGNASTNAMHFTAYSSKNSSTDNSATAAANVVYMMNPLSFIQPDQQGIAPHWRIRVGTNDRDTSLAISAILATRLENSDYDVNYHLTWDRPHSGDYNLDALFSWIDSISQN</sequence>
<name>A0A7X4RTC9_9VIBR</name>
<reference evidence="4 5" key="1">
    <citation type="submission" date="2019-10" db="EMBL/GenBank/DDBJ databases">
        <title>Vibrio sp. nov. isolated from a shrimp pond.</title>
        <authorList>
            <person name="Gomez-Gil B."/>
            <person name="Enciso-Ibarra J."/>
            <person name="Enciso-Ibarra K."/>
            <person name="Bolan-Mejia C."/>
        </authorList>
    </citation>
    <scope>NUCLEOTIDE SEQUENCE [LARGE SCALE GENOMIC DNA]</scope>
    <source>
        <strain evidence="4 5">CAIM 722</strain>
    </source>
</reference>
<accession>A0A7X4RTC9</accession>
<dbReference type="PANTHER" id="PTHR48081">
    <property type="entry name" value="AB HYDROLASE SUPERFAMILY PROTEIN C4A8.06C"/>
    <property type="match status" value="1"/>
</dbReference>
<dbReference type="RefSeq" id="WP_161153243.1">
    <property type="nucleotide sequence ID" value="NZ_WEKT01000002.1"/>
</dbReference>
<evidence type="ECO:0000313" key="4">
    <source>
        <dbReference type="EMBL" id="MZI91929.1"/>
    </source>
</evidence>
<keyword evidence="1 4" id="KW-0378">Hydrolase</keyword>
<dbReference type="AlphaFoldDB" id="A0A7X4RTC9"/>
<feature type="domain" description="BD-FAE-like" evidence="3">
    <location>
        <begin position="117"/>
        <end position="261"/>
    </location>
</feature>
<dbReference type="Pfam" id="PF20434">
    <property type="entry name" value="BD-FAE"/>
    <property type="match status" value="1"/>
</dbReference>
<evidence type="ECO:0000259" key="3">
    <source>
        <dbReference type="Pfam" id="PF20434"/>
    </source>
</evidence>
<dbReference type="SUPFAM" id="SSF53474">
    <property type="entry name" value="alpha/beta-Hydrolases"/>
    <property type="match status" value="1"/>
</dbReference>